<dbReference type="AlphaFoldDB" id="A0A8J3Q8W0"/>
<dbReference type="Proteomes" id="UP000612899">
    <property type="component" value="Unassembled WGS sequence"/>
</dbReference>
<dbReference type="PANTHER" id="PTHR43022">
    <property type="entry name" value="PROTEIN SMF"/>
    <property type="match status" value="1"/>
</dbReference>
<organism evidence="3 4">
    <name type="scientific">Rhizocola hellebori</name>
    <dbReference type="NCBI Taxonomy" id="1392758"/>
    <lineage>
        <taxon>Bacteria</taxon>
        <taxon>Bacillati</taxon>
        <taxon>Actinomycetota</taxon>
        <taxon>Actinomycetes</taxon>
        <taxon>Micromonosporales</taxon>
        <taxon>Micromonosporaceae</taxon>
        <taxon>Rhizocola</taxon>
    </lineage>
</organism>
<gene>
    <name evidence="3" type="primary">smf</name>
    <name evidence="3" type="ORF">Rhe02_41130</name>
</gene>
<evidence type="ECO:0000259" key="2">
    <source>
        <dbReference type="Pfam" id="PF02481"/>
    </source>
</evidence>
<evidence type="ECO:0000256" key="1">
    <source>
        <dbReference type="ARBA" id="ARBA00006525"/>
    </source>
</evidence>
<reference evidence="3" key="1">
    <citation type="submission" date="2021-01" db="EMBL/GenBank/DDBJ databases">
        <title>Whole genome shotgun sequence of Rhizocola hellebori NBRC 109834.</title>
        <authorList>
            <person name="Komaki H."/>
            <person name="Tamura T."/>
        </authorList>
    </citation>
    <scope>NUCLEOTIDE SEQUENCE</scope>
    <source>
        <strain evidence="3">NBRC 109834</strain>
    </source>
</reference>
<dbReference type="SUPFAM" id="SSF102405">
    <property type="entry name" value="MCP/YpsA-like"/>
    <property type="match status" value="1"/>
</dbReference>
<dbReference type="Gene3D" id="3.40.50.450">
    <property type="match status" value="1"/>
</dbReference>
<dbReference type="GO" id="GO:0009294">
    <property type="term" value="P:DNA-mediated transformation"/>
    <property type="evidence" value="ECO:0007669"/>
    <property type="project" value="InterPro"/>
</dbReference>
<dbReference type="EMBL" id="BONY01000023">
    <property type="protein sequence ID" value="GIH06046.1"/>
    <property type="molecule type" value="Genomic_DNA"/>
</dbReference>
<proteinExistence type="inferred from homology"/>
<dbReference type="InterPro" id="IPR057666">
    <property type="entry name" value="DrpA_SLOG"/>
</dbReference>
<comment type="caution">
    <text evidence="3">The sequence shown here is derived from an EMBL/GenBank/DDBJ whole genome shotgun (WGS) entry which is preliminary data.</text>
</comment>
<dbReference type="RefSeq" id="WP_203909866.1">
    <property type="nucleotide sequence ID" value="NZ_BONY01000023.1"/>
</dbReference>
<feature type="domain" description="Smf/DprA SLOG" evidence="2">
    <location>
        <begin position="82"/>
        <end position="308"/>
    </location>
</feature>
<name>A0A8J3Q8W0_9ACTN</name>
<keyword evidence="4" id="KW-1185">Reference proteome</keyword>
<comment type="similarity">
    <text evidence="1">Belongs to the DprA/Smf family.</text>
</comment>
<accession>A0A8J3Q8W0</accession>
<dbReference type="InterPro" id="IPR003488">
    <property type="entry name" value="DprA"/>
</dbReference>
<dbReference type="PANTHER" id="PTHR43022:SF1">
    <property type="entry name" value="PROTEIN SMF"/>
    <property type="match status" value="1"/>
</dbReference>
<protein>
    <submittedName>
        <fullName evidence="3">DNA processing protein DprA</fullName>
    </submittedName>
</protein>
<dbReference type="Pfam" id="PF02481">
    <property type="entry name" value="DNA_processg_A"/>
    <property type="match status" value="1"/>
</dbReference>
<evidence type="ECO:0000313" key="3">
    <source>
        <dbReference type="EMBL" id="GIH06046.1"/>
    </source>
</evidence>
<dbReference type="NCBIfam" id="TIGR00732">
    <property type="entry name" value="dprA"/>
    <property type="match status" value="1"/>
</dbReference>
<sequence length="394" mass="42287">MTVDDEVLAARVVLGWIVEPGNRELYHLVSQAGPVEALARVVSGNAPKTLAAAAAARLRHHEPARIAGHLLSRAQRLGVRIVVPESEEWPSCLDDLSRISLPTHDRFDRDTFPPHAIWVRGTERLDRLAARSVAIVGARDCTDYGAHLAADFAYGLATRGWAIISGGAYGIDAAAHRGCLAAQGHTVAVLACGVDQPYPPSNTGLFEHIASSGLVISEWPPESAPHRHRFIIRNRVIAALARGTVLVEAALRSGARNTLRRARQLGRPALVVPGKATSEQSAGCHAELRQEGDLRPRLVTRVEHVLEEIGEIGVDLAEPERGPARPQDTLDGPELQLFDAAPKRGAITPAEFAARAGVGLLEALAVLPSLALRGHLRMHPDGTYSLAPPQRDRA</sequence>
<evidence type="ECO:0000313" key="4">
    <source>
        <dbReference type="Proteomes" id="UP000612899"/>
    </source>
</evidence>